<dbReference type="EMBL" id="KV000888">
    <property type="protein sequence ID" value="KZV39794.1"/>
    <property type="molecule type" value="Genomic_DNA"/>
</dbReference>
<gene>
    <name evidence="1" type="ORF">F511_30291</name>
</gene>
<dbReference type="AlphaFoldDB" id="A0A2Z7BZF8"/>
<protein>
    <submittedName>
        <fullName evidence="1">Uncharacterized protein</fullName>
    </submittedName>
</protein>
<evidence type="ECO:0000313" key="1">
    <source>
        <dbReference type="EMBL" id="KZV39794.1"/>
    </source>
</evidence>
<dbReference type="Proteomes" id="UP000250235">
    <property type="component" value="Unassembled WGS sequence"/>
</dbReference>
<keyword evidence="2" id="KW-1185">Reference proteome</keyword>
<organism evidence="1 2">
    <name type="scientific">Dorcoceras hygrometricum</name>
    <dbReference type="NCBI Taxonomy" id="472368"/>
    <lineage>
        <taxon>Eukaryota</taxon>
        <taxon>Viridiplantae</taxon>
        <taxon>Streptophyta</taxon>
        <taxon>Embryophyta</taxon>
        <taxon>Tracheophyta</taxon>
        <taxon>Spermatophyta</taxon>
        <taxon>Magnoliopsida</taxon>
        <taxon>eudicotyledons</taxon>
        <taxon>Gunneridae</taxon>
        <taxon>Pentapetalae</taxon>
        <taxon>asterids</taxon>
        <taxon>lamiids</taxon>
        <taxon>Lamiales</taxon>
        <taxon>Gesneriaceae</taxon>
        <taxon>Didymocarpoideae</taxon>
        <taxon>Trichosporeae</taxon>
        <taxon>Loxocarpinae</taxon>
        <taxon>Dorcoceras</taxon>
    </lineage>
</organism>
<proteinExistence type="predicted"/>
<accession>A0A2Z7BZF8</accession>
<name>A0A2Z7BZF8_9LAMI</name>
<reference evidence="1 2" key="1">
    <citation type="journal article" date="2015" name="Proc. Natl. Acad. Sci. U.S.A.">
        <title>The resurrection genome of Boea hygrometrica: A blueprint for survival of dehydration.</title>
        <authorList>
            <person name="Xiao L."/>
            <person name="Yang G."/>
            <person name="Zhang L."/>
            <person name="Yang X."/>
            <person name="Zhao S."/>
            <person name="Ji Z."/>
            <person name="Zhou Q."/>
            <person name="Hu M."/>
            <person name="Wang Y."/>
            <person name="Chen M."/>
            <person name="Xu Y."/>
            <person name="Jin H."/>
            <person name="Xiao X."/>
            <person name="Hu G."/>
            <person name="Bao F."/>
            <person name="Hu Y."/>
            <person name="Wan P."/>
            <person name="Li L."/>
            <person name="Deng X."/>
            <person name="Kuang T."/>
            <person name="Xiang C."/>
            <person name="Zhu J.K."/>
            <person name="Oliver M.J."/>
            <person name="He Y."/>
        </authorList>
    </citation>
    <scope>NUCLEOTIDE SEQUENCE [LARGE SCALE GENOMIC DNA]</scope>
    <source>
        <strain evidence="2">cv. XS01</strain>
    </source>
</reference>
<sequence length="69" mass="8129">MKYHLKSFTSSKVAKIVDRRITENETKKGRFFHSCSFAAERRIPEKEPFIGFEPFSLISKERELDSSFL</sequence>
<evidence type="ECO:0000313" key="2">
    <source>
        <dbReference type="Proteomes" id="UP000250235"/>
    </source>
</evidence>